<evidence type="ECO:0000256" key="1">
    <source>
        <dbReference type="SAM" id="MobiDB-lite"/>
    </source>
</evidence>
<feature type="non-terminal residue" evidence="2">
    <location>
        <position position="113"/>
    </location>
</feature>
<comment type="caution">
    <text evidence="2">The sequence shown here is derived from an EMBL/GenBank/DDBJ whole genome shotgun (WGS) entry which is preliminary data.</text>
</comment>
<name>A0AAW7XCJ8_9GAMM</name>
<reference evidence="2" key="1">
    <citation type="submission" date="2023-07" db="EMBL/GenBank/DDBJ databases">
        <title>Genome content predicts the carbon catabolic preferences of heterotrophic bacteria.</title>
        <authorList>
            <person name="Gralka M."/>
        </authorList>
    </citation>
    <scope>NUCLEOTIDE SEQUENCE</scope>
    <source>
        <strain evidence="2">I3M17_2</strain>
    </source>
</reference>
<evidence type="ECO:0000313" key="2">
    <source>
        <dbReference type="EMBL" id="MDO6424970.1"/>
    </source>
</evidence>
<feature type="compositionally biased region" description="Polar residues" evidence="1">
    <location>
        <begin position="18"/>
        <end position="35"/>
    </location>
</feature>
<evidence type="ECO:0008006" key="4">
    <source>
        <dbReference type="Google" id="ProtNLM"/>
    </source>
</evidence>
<evidence type="ECO:0000313" key="3">
    <source>
        <dbReference type="Proteomes" id="UP001169760"/>
    </source>
</evidence>
<dbReference type="Proteomes" id="UP001169760">
    <property type="component" value="Unassembled WGS sequence"/>
</dbReference>
<feature type="non-terminal residue" evidence="2">
    <location>
        <position position="1"/>
    </location>
</feature>
<proteinExistence type="predicted"/>
<dbReference type="EMBL" id="JAUOPB010000085">
    <property type="protein sequence ID" value="MDO6424970.1"/>
    <property type="molecule type" value="Genomic_DNA"/>
</dbReference>
<dbReference type="AlphaFoldDB" id="A0AAW7XCJ8"/>
<feature type="region of interest" description="Disordered" evidence="1">
    <location>
        <begin position="16"/>
        <end position="35"/>
    </location>
</feature>
<sequence length="113" mass="12597">KAAAYAVGNHKGLVDMWTPQNQDTNIPLNNGDNKSGSYNYRGNTDYWLENGDYLRLKLVTLGYNLSKKINEQLGITNARFYVSAQNALTFTKYSGYNPEVGGNVATRGLDRAR</sequence>
<gene>
    <name evidence="2" type="ORF">Q4521_20980</name>
</gene>
<protein>
    <recommendedName>
        <fullName evidence="4">SusC/RagA family TonB-linked outer membrane protein</fullName>
    </recommendedName>
</protein>
<accession>A0AAW7XCJ8</accession>
<organism evidence="2 3">
    <name type="scientific">Saccharophagus degradans</name>
    <dbReference type="NCBI Taxonomy" id="86304"/>
    <lineage>
        <taxon>Bacteria</taxon>
        <taxon>Pseudomonadati</taxon>
        <taxon>Pseudomonadota</taxon>
        <taxon>Gammaproteobacteria</taxon>
        <taxon>Cellvibrionales</taxon>
        <taxon>Cellvibrionaceae</taxon>
        <taxon>Saccharophagus</taxon>
    </lineage>
</organism>